<evidence type="ECO:0000259" key="2">
    <source>
        <dbReference type="PROSITE" id="PS51677"/>
    </source>
</evidence>
<dbReference type="Gene3D" id="3.20.20.370">
    <property type="entry name" value="Glycoside hydrolase/deacetylase"/>
    <property type="match status" value="1"/>
</dbReference>
<dbReference type="Proteomes" id="UP000008467">
    <property type="component" value="Chromosome"/>
</dbReference>
<feature type="signal peptide" evidence="1">
    <location>
        <begin position="1"/>
        <end position="25"/>
    </location>
</feature>
<feature type="chain" id="PRO_5003280318" evidence="1">
    <location>
        <begin position="26"/>
        <end position="241"/>
    </location>
</feature>
<dbReference type="InterPro" id="IPR050248">
    <property type="entry name" value="Polysacc_deacetylase_ArnD"/>
</dbReference>
<dbReference type="STRING" id="642492.Clole_1564"/>
<evidence type="ECO:0000313" key="3">
    <source>
        <dbReference type="EMBL" id="ADZ83289.1"/>
    </source>
</evidence>
<proteinExistence type="predicted"/>
<name>F2JKN6_CELLD</name>
<keyword evidence="4" id="KW-1185">Reference proteome</keyword>
<dbReference type="InterPro" id="IPR011330">
    <property type="entry name" value="Glyco_hydro/deAcase_b/a-brl"/>
</dbReference>
<dbReference type="PROSITE" id="PS51677">
    <property type="entry name" value="NODB"/>
    <property type="match status" value="1"/>
</dbReference>
<dbReference type="AlphaFoldDB" id="F2JKN6"/>
<evidence type="ECO:0000256" key="1">
    <source>
        <dbReference type="SAM" id="SignalP"/>
    </source>
</evidence>
<dbReference type="CDD" id="cd10944">
    <property type="entry name" value="CE4_SmPgdA_like"/>
    <property type="match status" value="1"/>
</dbReference>
<dbReference type="EMBL" id="CP002582">
    <property type="protein sequence ID" value="ADZ83289.1"/>
    <property type="molecule type" value="Genomic_DNA"/>
</dbReference>
<dbReference type="RefSeq" id="WP_013656587.1">
    <property type="nucleotide sequence ID" value="NC_015275.1"/>
</dbReference>
<feature type="domain" description="NodB homology" evidence="2">
    <location>
        <begin position="37"/>
        <end position="226"/>
    </location>
</feature>
<dbReference type="GO" id="GO:0005975">
    <property type="term" value="P:carbohydrate metabolic process"/>
    <property type="evidence" value="ECO:0007669"/>
    <property type="project" value="InterPro"/>
</dbReference>
<dbReference type="InterPro" id="IPR002509">
    <property type="entry name" value="NODB_dom"/>
</dbReference>
<dbReference type="KEGG" id="cle:Clole_1564"/>
<dbReference type="Pfam" id="PF01522">
    <property type="entry name" value="Polysacc_deac_1"/>
    <property type="match status" value="1"/>
</dbReference>
<dbReference type="PANTHER" id="PTHR10587">
    <property type="entry name" value="GLYCOSYL TRANSFERASE-RELATED"/>
    <property type="match status" value="1"/>
</dbReference>
<sequence>MKRIIQTLFLLLLSLCFIFPFSLSASSITPPQETDEKVVYLTFDDGPTPKVTEQILDVLKANDVKATFFIVGKEIKGREAILKRIYEEGHGIGLHTYSHNFKIIYKNPESFIMEMEKVKSTINETLGTHLDIKAIRFPGGSAGRLNTKFYNALCAKGYCIYDWNVDLQDGIKGTLPPSTFVKNAKKCQDGRMRRIILAHCNGNNKNTALALNDIITYYKQEGYIFKAIDHTTTPYFYRFKK</sequence>
<reference evidence="3 4" key="1">
    <citation type="journal article" date="2011" name="J. Bacteriol.">
        <title>Complete genome sequence of the cellulose-degrading bacterium Cellulosilyticum lentocellum.</title>
        <authorList>
            <consortium name="US DOE Joint Genome Institute"/>
            <person name="Miller D.A."/>
            <person name="Suen G."/>
            <person name="Bruce D."/>
            <person name="Copeland A."/>
            <person name="Cheng J.F."/>
            <person name="Detter C."/>
            <person name="Goodwin L.A."/>
            <person name="Han C.S."/>
            <person name="Hauser L.J."/>
            <person name="Land M.L."/>
            <person name="Lapidus A."/>
            <person name="Lucas S."/>
            <person name="Meincke L."/>
            <person name="Pitluck S."/>
            <person name="Tapia R."/>
            <person name="Teshima H."/>
            <person name="Woyke T."/>
            <person name="Fox B.G."/>
            <person name="Angert E.R."/>
            <person name="Currie C.R."/>
        </authorList>
    </citation>
    <scope>NUCLEOTIDE SEQUENCE [LARGE SCALE GENOMIC DNA]</scope>
    <source>
        <strain evidence="4">ATCC 49066 / DSM 5427 / NCIMB 11756 / RHM5</strain>
    </source>
</reference>
<dbReference type="eggNOG" id="COG0726">
    <property type="taxonomic scope" value="Bacteria"/>
</dbReference>
<accession>F2JKN6</accession>
<protein>
    <submittedName>
        <fullName evidence="3">Polysaccharide deacetylase</fullName>
    </submittedName>
</protein>
<dbReference type="HOGENOM" id="CLU_021264_6_3_9"/>
<dbReference type="PANTHER" id="PTHR10587:SF125">
    <property type="entry name" value="POLYSACCHARIDE DEACETYLASE YHEN-RELATED"/>
    <property type="match status" value="1"/>
</dbReference>
<evidence type="ECO:0000313" key="4">
    <source>
        <dbReference type="Proteomes" id="UP000008467"/>
    </source>
</evidence>
<dbReference type="SUPFAM" id="SSF88713">
    <property type="entry name" value="Glycoside hydrolase/deacetylase"/>
    <property type="match status" value="1"/>
</dbReference>
<gene>
    <name evidence="3" type="ordered locus">Clole_1564</name>
</gene>
<dbReference type="GO" id="GO:0016810">
    <property type="term" value="F:hydrolase activity, acting on carbon-nitrogen (but not peptide) bonds"/>
    <property type="evidence" value="ECO:0007669"/>
    <property type="project" value="InterPro"/>
</dbReference>
<organism evidence="3 4">
    <name type="scientific">Cellulosilyticum lentocellum (strain ATCC 49066 / DSM 5427 / NCIMB 11756 / RHM5)</name>
    <name type="common">Clostridium lentocellum</name>
    <dbReference type="NCBI Taxonomy" id="642492"/>
    <lineage>
        <taxon>Bacteria</taxon>
        <taxon>Bacillati</taxon>
        <taxon>Bacillota</taxon>
        <taxon>Clostridia</taxon>
        <taxon>Lachnospirales</taxon>
        <taxon>Cellulosilyticaceae</taxon>
        <taxon>Cellulosilyticum</taxon>
    </lineage>
</organism>
<keyword evidence="1" id="KW-0732">Signal</keyword>